<dbReference type="EMBL" id="JBHTBW010000020">
    <property type="protein sequence ID" value="MFC7441175.1"/>
    <property type="molecule type" value="Genomic_DNA"/>
</dbReference>
<accession>A0ABW2RJI0</accession>
<keyword evidence="2" id="KW-1185">Reference proteome</keyword>
<dbReference type="Proteomes" id="UP001596500">
    <property type="component" value="Unassembled WGS sequence"/>
</dbReference>
<name>A0ABW2RJI0_9BACL</name>
<gene>
    <name evidence="1" type="ORF">ACFQNG_08400</name>
</gene>
<protein>
    <submittedName>
        <fullName evidence="1">Uncharacterized protein</fullName>
    </submittedName>
</protein>
<proteinExistence type="predicted"/>
<organism evidence="1 2">
    <name type="scientific">Laceyella putida</name>
    <dbReference type="NCBI Taxonomy" id="110101"/>
    <lineage>
        <taxon>Bacteria</taxon>
        <taxon>Bacillati</taxon>
        <taxon>Bacillota</taxon>
        <taxon>Bacilli</taxon>
        <taxon>Bacillales</taxon>
        <taxon>Thermoactinomycetaceae</taxon>
        <taxon>Laceyella</taxon>
    </lineage>
</organism>
<reference evidence="2" key="1">
    <citation type="journal article" date="2019" name="Int. J. Syst. Evol. Microbiol.">
        <title>The Global Catalogue of Microorganisms (GCM) 10K type strain sequencing project: providing services to taxonomists for standard genome sequencing and annotation.</title>
        <authorList>
            <consortium name="The Broad Institute Genomics Platform"/>
            <consortium name="The Broad Institute Genome Sequencing Center for Infectious Disease"/>
            <person name="Wu L."/>
            <person name="Ma J."/>
        </authorList>
    </citation>
    <scope>NUCLEOTIDE SEQUENCE [LARGE SCALE GENOMIC DNA]</scope>
    <source>
        <strain evidence="2">CGMCC 1.12942</strain>
    </source>
</reference>
<evidence type="ECO:0000313" key="1">
    <source>
        <dbReference type="EMBL" id="MFC7441175.1"/>
    </source>
</evidence>
<comment type="caution">
    <text evidence="1">The sequence shown here is derived from an EMBL/GenBank/DDBJ whole genome shotgun (WGS) entry which is preliminary data.</text>
</comment>
<evidence type="ECO:0000313" key="2">
    <source>
        <dbReference type="Proteomes" id="UP001596500"/>
    </source>
</evidence>
<dbReference type="RefSeq" id="WP_379864463.1">
    <property type="nucleotide sequence ID" value="NZ_JBHTBW010000020.1"/>
</dbReference>
<sequence>MAYGIKREIRLSLNNDAKRLLVQNLKRYKDKLHRKMNAMPQKFYLAVLHDELSLVDDLLRQINGKWKESLPTIATAGLQQDRVELFNQFCDLRTSGGLLQVITPDLRIVEVSYQAGLGYTVKVDHEVKVQTIEVQKAFGRFMEWIQ</sequence>